<keyword evidence="1" id="KW-0472">Membrane</keyword>
<dbReference type="InterPro" id="IPR043993">
    <property type="entry name" value="T4SS_pilin"/>
</dbReference>
<protein>
    <submittedName>
        <fullName evidence="2">Uncharacterized protein</fullName>
    </submittedName>
</protein>
<comment type="caution">
    <text evidence="2">The sequence shown here is derived from an EMBL/GenBank/DDBJ whole genome shotgun (WGS) entry which is preliminary data.</text>
</comment>
<keyword evidence="1" id="KW-0812">Transmembrane</keyword>
<feature type="transmembrane region" description="Helical" evidence="1">
    <location>
        <begin position="39"/>
        <end position="58"/>
    </location>
</feature>
<sequence length="131" mass="14548">MKTFLHYILPSLSFLAVPGAVLAQFSGDDIFNVLDSFSILFNILISLAILGATFLFLWGIVRYIAAGGDENERTEARKFIVWGIILLAVMVAVWGFVNILLDFFFNKEADDFTTIPMGPEGNTNALIDRLP</sequence>
<dbReference type="EMBL" id="PFEF01000005">
    <property type="protein sequence ID" value="PJE64503.1"/>
    <property type="molecule type" value="Genomic_DNA"/>
</dbReference>
<keyword evidence="1" id="KW-1133">Transmembrane helix</keyword>
<organism evidence="2 3">
    <name type="scientific">Candidatus Ryanbacteria bacterium CG10_big_fil_rev_8_21_14_0_10_43_42</name>
    <dbReference type="NCBI Taxonomy" id="1974864"/>
    <lineage>
        <taxon>Bacteria</taxon>
        <taxon>Candidatus Ryaniibacteriota</taxon>
    </lineage>
</organism>
<dbReference type="AlphaFoldDB" id="A0A2M8KX88"/>
<proteinExistence type="predicted"/>
<evidence type="ECO:0000313" key="3">
    <source>
        <dbReference type="Proteomes" id="UP000229098"/>
    </source>
</evidence>
<reference evidence="3" key="1">
    <citation type="submission" date="2017-09" db="EMBL/GenBank/DDBJ databases">
        <title>Depth-based differentiation of microbial function through sediment-hosted aquifers and enrichment of novel symbionts in the deep terrestrial subsurface.</title>
        <authorList>
            <person name="Probst A.J."/>
            <person name="Ladd B."/>
            <person name="Jarett J.K."/>
            <person name="Geller-Mcgrath D.E."/>
            <person name="Sieber C.M.K."/>
            <person name="Emerson J.B."/>
            <person name="Anantharaman K."/>
            <person name="Thomas B.C."/>
            <person name="Malmstrom R."/>
            <person name="Stieglmeier M."/>
            <person name="Klingl A."/>
            <person name="Woyke T."/>
            <person name="Ryan C.M."/>
            <person name="Banfield J.F."/>
        </authorList>
    </citation>
    <scope>NUCLEOTIDE SEQUENCE [LARGE SCALE GENOMIC DNA]</scope>
</reference>
<gene>
    <name evidence="2" type="ORF">COU90_01525</name>
</gene>
<feature type="transmembrane region" description="Helical" evidence="1">
    <location>
        <begin position="79"/>
        <end position="101"/>
    </location>
</feature>
<evidence type="ECO:0000256" key="1">
    <source>
        <dbReference type="SAM" id="Phobius"/>
    </source>
</evidence>
<evidence type="ECO:0000313" key="2">
    <source>
        <dbReference type="EMBL" id="PJE64503.1"/>
    </source>
</evidence>
<name>A0A2M8KX88_9BACT</name>
<accession>A0A2M8KX88</accession>
<dbReference type="Proteomes" id="UP000229098">
    <property type="component" value="Unassembled WGS sequence"/>
</dbReference>
<dbReference type="Pfam" id="PF18895">
    <property type="entry name" value="T4SS_pilin"/>
    <property type="match status" value="1"/>
</dbReference>